<dbReference type="eggNOG" id="ENOG502RKZZ">
    <property type="taxonomic scope" value="Eukaryota"/>
</dbReference>
<evidence type="ECO:0000313" key="2">
    <source>
        <dbReference type="EMBL" id="EPE02527.1"/>
    </source>
</evidence>
<feature type="compositionally biased region" description="Polar residues" evidence="1">
    <location>
        <begin position="135"/>
        <end position="145"/>
    </location>
</feature>
<proteinExistence type="predicted"/>
<dbReference type="VEuPathDB" id="FungiDB:F503_08752"/>
<gene>
    <name evidence="2" type="ORF">F503_08752</name>
</gene>
<feature type="region of interest" description="Disordered" evidence="1">
    <location>
        <begin position="135"/>
        <end position="196"/>
    </location>
</feature>
<feature type="compositionally biased region" description="Pro residues" evidence="1">
    <location>
        <begin position="155"/>
        <end position="166"/>
    </location>
</feature>
<evidence type="ECO:0000313" key="3">
    <source>
        <dbReference type="Proteomes" id="UP000016923"/>
    </source>
</evidence>
<keyword evidence="3" id="KW-1185">Reference proteome</keyword>
<dbReference type="Proteomes" id="UP000016923">
    <property type="component" value="Unassembled WGS sequence"/>
</dbReference>
<dbReference type="HOGENOM" id="CLU_1390626_0_0_1"/>
<organism evidence="2 3">
    <name type="scientific">Ophiostoma piceae (strain UAMH 11346)</name>
    <name type="common">Sap stain fungus</name>
    <dbReference type="NCBI Taxonomy" id="1262450"/>
    <lineage>
        <taxon>Eukaryota</taxon>
        <taxon>Fungi</taxon>
        <taxon>Dikarya</taxon>
        <taxon>Ascomycota</taxon>
        <taxon>Pezizomycotina</taxon>
        <taxon>Sordariomycetes</taxon>
        <taxon>Sordariomycetidae</taxon>
        <taxon>Ophiostomatales</taxon>
        <taxon>Ophiostomataceae</taxon>
        <taxon>Ophiostoma</taxon>
    </lineage>
</organism>
<feature type="region of interest" description="Disordered" evidence="1">
    <location>
        <begin position="1"/>
        <end position="43"/>
    </location>
</feature>
<accession>S3BQ77</accession>
<protein>
    <submittedName>
        <fullName evidence="2">Uncharacterized protein</fullName>
    </submittedName>
</protein>
<sequence length="196" mass="20971">MRPPITAGTPPSPRRSTGSPSTAASSSLHSSRSPGFDMPPSHALQPAAMSAVAPSSFSVVSADYAVPRAILAPHLSHAPPSLPLPHPSQPHFQLSLPRAHIQHPHPQMRRHPPPTNNPSVLHPVFFTNNFQRRQSFSQPAPTASTLHPAFMSSHPFPPAPPAPPLPHASSPVAHGYVYREAPPTTPPYRRGPNSKL</sequence>
<dbReference type="EMBL" id="KE148177">
    <property type="protein sequence ID" value="EPE02527.1"/>
    <property type="molecule type" value="Genomic_DNA"/>
</dbReference>
<dbReference type="AlphaFoldDB" id="S3BQ77"/>
<reference evidence="2 3" key="1">
    <citation type="journal article" date="2013" name="BMC Genomics">
        <title>The genome and transcriptome of the pine saprophyte Ophiostoma piceae, and a comparison with the bark beetle-associated pine pathogen Grosmannia clavigera.</title>
        <authorList>
            <person name="Haridas S."/>
            <person name="Wang Y."/>
            <person name="Lim L."/>
            <person name="Massoumi Alamouti S."/>
            <person name="Jackman S."/>
            <person name="Docking R."/>
            <person name="Robertson G."/>
            <person name="Birol I."/>
            <person name="Bohlmann J."/>
            <person name="Breuil C."/>
        </authorList>
    </citation>
    <scope>NUCLEOTIDE SEQUENCE [LARGE SCALE GENOMIC DNA]</scope>
    <source>
        <strain evidence="2 3">UAMH 11346</strain>
    </source>
</reference>
<feature type="compositionally biased region" description="Low complexity" evidence="1">
    <location>
        <begin position="14"/>
        <end position="35"/>
    </location>
</feature>
<name>S3BQ77_OPHP1</name>
<evidence type="ECO:0000256" key="1">
    <source>
        <dbReference type="SAM" id="MobiDB-lite"/>
    </source>
</evidence>